<keyword evidence="1" id="KW-1133">Transmembrane helix</keyword>
<evidence type="ECO:0000256" key="1">
    <source>
        <dbReference type="SAM" id="Phobius"/>
    </source>
</evidence>
<keyword evidence="3" id="KW-1185">Reference proteome</keyword>
<dbReference type="AlphaFoldDB" id="A0A9E7DKJ0"/>
<evidence type="ECO:0000313" key="2">
    <source>
        <dbReference type="EMBL" id="UQK59524.1"/>
    </source>
</evidence>
<proteinExistence type="predicted"/>
<dbReference type="KEGG" id="fms:M1R53_02365"/>
<sequence length="245" mass="28578">MFKDIIYTNTEAFKRLFVTIKDNFLVLIITMLGLFAFDYVTNIISMALAMAFGGGFTIMLISLFMYVLMLLKFSFIASLLSRIVEGEKISLNSIFYGYKYYLTKLINYVFITYLFGLALDMIFKTGSFYDPYQIDHTLLIQKMIVNLIVVFIFNASFETLYQTGNNSFAIFTYGAKFFAKNFLQWLLAAILLMLALNSDIYADTITLRYLVSYIILPIIFIYRGHLFKLLDNSSMRMRAFRRRMN</sequence>
<feature type="transmembrane region" description="Helical" evidence="1">
    <location>
        <begin position="58"/>
        <end position="84"/>
    </location>
</feature>
<evidence type="ECO:0000313" key="3">
    <source>
        <dbReference type="Proteomes" id="UP000831151"/>
    </source>
</evidence>
<accession>A0A9E7DKJ0</accession>
<name>A0A9E7DKJ0_9FIRM</name>
<feature type="transmembrane region" description="Helical" evidence="1">
    <location>
        <begin position="207"/>
        <end position="227"/>
    </location>
</feature>
<dbReference type="RefSeq" id="WP_249242941.1">
    <property type="nucleotide sequence ID" value="NZ_CP096649.1"/>
</dbReference>
<reference evidence="2" key="1">
    <citation type="submission" date="2022-04" db="EMBL/GenBank/DDBJ databases">
        <title>Complete genome sequences of Ezakiella coagulans and Fenollaria massiliensis.</title>
        <authorList>
            <person name="France M.T."/>
            <person name="Clifford J."/>
            <person name="Narina S."/>
            <person name="Rutt L."/>
            <person name="Ravel J."/>
        </authorList>
    </citation>
    <scope>NUCLEOTIDE SEQUENCE</scope>
    <source>
        <strain evidence="2">C0061C2</strain>
    </source>
</reference>
<organism evidence="2 3">
    <name type="scientific">Fenollaria massiliensis</name>
    <dbReference type="NCBI Taxonomy" id="938288"/>
    <lineage>
        <taxon>Bacteria</taxon>
        <taxon>Bacillati</taxon>
        <taxon>Bacillota</taxon>
        <taxon>Clostridia</taxon>
        <taxon>Eubacteriales</taxon>
        <taxon>Fenollaria</taxon>
    </lineage>
</organism>
<keyword evidence="1" id="KW-0812">Transmembrane</keyword>
<keyword evidence="1" id="KW-0472">Membrane</keyword>
<protein>
    <submittedName>
        <fullName evidence="2">Uncharacterized protein</fullName>
    </submittedName>
</protein>
<feature type="transmembrane region" description="Helical" evidence="1">
    <location>
        <begin position="143"/>
        <end position="161"/>
    </location>
</feature>
<feature type="transmembrane region" description="Helical" evidence="1">
    <location>
        <begin position="24"/>
        <end position="52"/>
    </location>
</feature>
<dbReference type="Proteomes" id="UP000831151">
    <property type="component" value="Chromosome"/>
</dbReference>
<dbReference type="EMBL" id="CP096649">
    <property type="protein sequence ID" value="UQK59524.1"/>
    <property type="molecule type" value="Genomic_DNA"/>
</dbReference>
<feature type="transmembrane region" description="Helical" evidence="1">
    <location>
        <begin position="105"/>
        <end position="123"/>
    </location>
</feature>
<gene>
    <name evidence="2" type="ORF">M1R53_02365</name>
</gene>
<feature type="transmembrane region" description="Helical" evidence="1">
    <location>
        <begin position="182"/>
        <end position="201"/>
    </location>
</feature>